<name>A0AAU6Q3R8_9DEIO</name>
<organism evidence="2">
    <name type="scientific">Deinococcus sp. VB142</name>
    <dbReference type="NCBI Taxonomy" id="3112952"/>
    <lineage>
        <taxon>Bacteria</taxon>
        <taxon>Thermotogati</taxon>
        <taxon>Deinococcota</taxon>
        <taxon>Deinococci</taxon>
        <taxon>Deinococcales</taxon>
        <taxon>Deinococcaceae</taxon>
        <taxon>Deinococcus</taxon>
    </lineage>
</organism>
<protein>
    <submittedName>
        <fullName evidence="2">Uncharacterized protein</fullName>
    </submittedName>
</protein>
<keyword evidence="1" id="KW-0472">Membrane</keyword>
<proteinExistence type="predicted"/>
<evidence type="ECO:0000313" key="2">
    <source>
        <dbReference type="EMBL" id="WYF44964.1"/>
    </source>
</evidence>
<gene>
    <name evidence="2" type="ORF">WDJ50_02285</name>
</gene>
<reference evidence="2" key="1">
    <citation type="submission" date="2024-03" db="EMBL/GenBank/DDBJ databases">
        <title>Deinococcus weizhi sp. nov., isolated from human skin.</title>
        <authorList>
            <person name="Wei Z."/>
            <person name="Tian F."/>
            <person name="Yang C."/>
            <person name="Xin L.T."/>
            <person name="Wen Z.J."/>
            <person name="Lan K.C."/>
            <person name="Yu L."/>
            <person name="Zhe W."/>
            <person name="Dan F.D."/>
            <person name="Jun W."/>
            <person name="Rui Z."/>
            <person name="Yong X.J."/>
            <person name="Ting Y."/>
            <person name="Wei X."/>
            <person name="Xu Z.G."/>
            <person name="Xin Z."/>
            <person name="Dong F.G."/>
            <person name="Ni X.M."/>
            <person name="Zheng M.G."/>
            <person name="Chun Y."/>
            <person name="Qian W.X."/>
        </authorList>
    </citation>
    <scope>NUCLEOTIDE SEQUENCE</scope>
    <source>
        <strain evidence="2">VB142</strain>
    </source>
</reference>
<keyword evidence="1" id="KW-0812">Transmembrane</keyword>
<dbReference type="RefSeq" id="WP_339096137.1">
    <property type="nucleotide sequence ID" value="NZ_CP149782.1"/>
</dbReference>
<evidence type="ECO:0000256" key="1">
    <source>
        <dbReference type="SAM" id="Phobius"/>
    </source>
</evidence>
<sequence length="70" mass="7854">MKRLKFRPWELPRSEVPRTNLLPGAGQQARLARSARRRRWLVTGLLAALVLLLALAFVFGQPATPPVLPN</sequence>
<keyword evidence="1" id="KW-1133">Transmembrane helix</keyword>
<dbReference type="EMBL" id="CP149782">
    <property type="protein sequence ID" value="WYF44964.1"/>
    <property type="molecule type" value="Genomic_DNA"/>
</dbReference>
<accession>A0AAU6Q3R8</accession>
<dbReference type="AlphaFoldDB" id="A0AAU6Q3R8"/>
<feature type="transmembrane region" description="Helical" evidence="1">
    <location>
        <begin position="40"/>
        <end position="60"/>
    </location>
</feature>